<dbReference type="SMART" id="SM00159">
    <property type="entry name" value="PTX"/>
    <property type="match status" value="1"/>
</dbReference>
<evidence type="ECO:0000256" key="8">
    <source>
        <dbReference type="ARBA" id="ARBA00038102"/>
    </source>
</evidence>
<dbReference type="InterPro" id="IPR013320">
    <property type="entry name" value="ConA-like_dom_sf"/>
</dbReference>
<feature type="domain" description="Pentraxin (PTX)" evidence="11">
    <location>
        <begin position="24"/>
        <end position="226"/>
    </location>
</feature>
<comment type="cofactor">
    <cofactor evidence="10">
        <name>Ca(2+)</name>
        <dbReference type="ChEBI" id="CHEBI:29108"/>
    </cofactor>
    <text evidence="10">Binds 2 calcium ions per subunit.</text>
</comment>
<evidence type="ECO:0000256" key="10">
    <source>
        <dbReference type="RuleBase" id="RU362112"/>
    </source>
</evidence>
<dbReference type="Ensembl" id="ENSPTXT00000015026.1">
    <property type="protein sequence ID" value="ENSPTXP00000014568.1"/>
    <property type="gene ID" value="ENSPTXG00000010086.1"/>
</dbReference>
<reference evidence="12" key="2">
    <citation type="submission" date="2025-09" db="UniProtKB">
        <authorList>
            <consortium name="Ensembl"/>
        </authorList>
    </citation>
    <scope>IDENTIFICATION</scope>
</reference>
<dbReference type="AlphaFoldDB" id="A0A670YYH9"/>
<dbReference type="Pfam" id="PF00354">
    <property type="entry name" value="Pentaxin"/>
    <property type="match status" value="1"/>
</dbReference>
<dbReference type="GeneTree" id="ENSGT01100000263515"/>
<dbReference type="GO" id="GO:0001849">
    <property type="term" value="F:complement component C1q complex binding"/>
    <property type="evidence" value="ECO:0007669"/>
    <property type="project" value="TreeGrafter"/>
</dbReference>
<comment type="subunit">
    <text evidence="10">Homopentamer. Pentaxin (or pentraxin) have a discoid arrangement of 5 non-covalently bound subunits.</text>
</comment>
<dbReference type="PROSITE" id="PS00289">
    <property type="entry name" value="PTX_1"/>
    <property type="match status" value="1"/>
</dbReference>
<dbReference type="InterPro" id="IPR001759">
    <property type="entry name" value="PTX_dom"/>
</dbReference>
<evidence type="ECO:0000256" key="2">
    <source>
        <dbReference type="ARBA" id="ARBA00022486"/>
    </source>
</evidence>
<dbReference type="GO" id="GO:0005615">
    <property type="term" value="C:extracellular space"/>
    <property type="evidence" value="ECO:0007669"/>
    <property type="project" value="TreeGrafter"/>
</dbReference>
<dbReference type="GO" id="GO:0006953">
    <property type="term" value="P:acute-phase response"/>
    <property type="evidence" value="ECO:0007669"/>
    <property type="project" value="UniProtKB-KW"/>
</dbReference>
<dbReference type="Gene3D" id="2.60.120.200">
    <property type="match status" value="1"/>
</dbReference>
<evidence type="ECO:0000256" key="4">
    <source>
        <dbReference type="ARBA" id="ARBA00022723"/>
    </source>
</evidence>
<evidence type="ECO:0000256" key="5">
    <source>
        <dbReference type="ARBA" id="ARBA00022729"/>
    </source>
</evidence>
<dbReference type="Proteomes" id="UP000472273">
    <property type="component" value="Unplaced"/>
</dbReference>
<keyword evidence="6 10" id="KW-0106">Calcium</keyword>
<name>A0A670YYH9_PSETE</name>
<keyword evidence="5" id="KW-0732">Signal</keyword>
<organism evidence="12 13">
    <name type="scientific">Pseudonaja textilis</name>
    <name type="common">Eastern brown snake</name>
    <dbReference type="NCBI Taxonomy" id="8673"/>
    <lineage>
        <taxon>Eukaryota</taxon>
        <taxon>Metazoa</taxon>
        <taxon>Chordata</taxon>
        <taxon>Craniata</taxon>
        <taxon>Vertebrata</taxon>
        <taxon>Euteleostomi</taxon>
        <taxon>Lepidosauria</taxon>
        <taxon>Squamata</taxon>
        <taxon>Bifurcata</taxon>
        <taxon>Unidentata</taxon>
        <taxon>Episquamata</taxon>
        <taxon>Toxicofera</taxon>
        <taxon>Serpentes</taxon>
        <taxon>Colubroidea</taxon>
        <taxon>Elapidae</taxon>
        <taxon>Hydrophiinae</taxon>
        <taxon>Pseudonaja</taxon>
    </lineage>
</organism>
<comment type="subcellular location">
    <subcellularLocation>
        <location evidence="1 10">Secreted</location>
    </subcellularLocation>
</comment>
<dbReference type="PANTHER" id="PTHR45869">
    <property type="entry name" value="C-REACTIVE PROTEIN-RELATED"/>
    <property type="match status" value="1"/>
</dbReference>
<keyword evidence="4 10" id="KW-0479">Metal-binding</keyword>
<dbReference type="PANTHER" id="PTHR45869:SF7">
    <property type="entry name" value="C-REACTIVE PROTEIN"/>
    <property type="match status" value="1"/>
</dbReference>
<proteinExistence type="inferred from homology"/>
<dbReference type="FunFam" id="2.60.120.200:FF:000070">
    <property type="entry name" value="Serum amyloid P-component"/>
    <property type="match status" value="1"/>
</dbReference>
<evidence type="ECO:0000256" key="7">
    <source>
        <dbReference type="ARBA" id="ARBA00023157"/>
    </source>
</evidence>
<evidence type="ECO:0000256" key="3">
    <source>
        <dbReference type="ARBA" id="ARBA00022525"/>
    </source>
</evidence>
<dbReference type="GO" id="GO:0046872">
    <property type="term" value="F:metal ion binding"/>
    <property type="evidence" value="ECO:0007669"/>
    <property type="project" value="UniProtKB-KW"/>
</dbReference>
<comment type="similarity">
    <text evidence="8 10">Belongs to the pentraxin family.</text>
</comment>
<evidence type="ECO:0000256" key="1">
    <source>
        <dbReference type="ARBA" id="ARBA00004613"/>
    </source>
</evidence>
<comment type="caution">
    <text evidence="9">Lacks conserved residue(s) required for the propagation of feature annotation.</text>
</comment>
<evidence type="ECO:0000256" key="9">
    <source>
        <dbReference type="PROSITE-ProRule" id="PRU01172"/>
    </source>
</evidence>
<dbReference type="PROSITE" id="PS51828">
    <property type="entry name" value="PTX_2"/>
    <property type="match status" value="1"/>
</dbReference>
<keyword evidence="13" id="KW-1185">Reference proteome</keyword>
<keyword evidence="2" id="KW-0011">Acute phase</keyword>
<dbReference type="GO" id="GO:0045087">
    <property type="term" value="P:innate immune response"/>
    <property type="evidence" value="ECO:0007669"/>
    <property type="project" value="TreeGrafter"/>
</dbReference>
<evidence type="ECO:0000256" key="6">
    <source>
        <dbReference type="ARBA" id="ARBA00022837"/>
    </source>
</evidence>
<keyword evidence="3" id="KW-0964">Secreted</keyword>
<evidence type="ECO:0000259" key="11">
    <source>
        <dbReference type="PROSITE" id="PS51828"/>
    </source>
</evidence>
<sequence length="227" mass="26143">NPHSLLALMVTIHGSSVGFIPDLERKAFVFPLFTNIDFVKLKVDLQKPLTSFTVCERFQTEVVCPFALFSYTTKDDDNEFLLHTNKPNLLSVFMKQGIVNFDISKARPASTCKDHLCFTWESKTGLAGLWCNGQPLPRKIIMKDQVVQDNASIILGQEQDSFGGLFDANQCFVGEIEDVYFWDQVLQPDEICRVWHNRVVPHPLIDWRELYYETHRDVIVQVWDLST</sequence>
<evidence type="ECO:0000313" key="12">
    <source>
        <dbReference type="Ensembl" id="ENSPTXP00000014568.1"/>
    </source>
</evidence>
<dbReference type="SUPFAM" id="SSF49899">
    <property type="entry name" value="Concanavalin A-like lectins/glucanases"/>
    <property type="match status" value="1"/>
</dbReference>
<evidence type="ECO:0000313" key="13">
    <source>
        <dbReference type="Proteomes" id="UP000472273"/>
    </source>
</evidence>
<dbReference type="InterPro" id="IPR030476">
    <property type="entry name" value="Pentaxin_CS"/>
</dbReference>
<protein>
    <recommendedName>
        <fullName evidence="10">Pentraxin family member</fullName>
    </recommendedName>
</protein>
<accession>A0A670YYH9</accession>
<dbReference type="OMA" id="IEDVYFW"/>
<dbReference type="PRINTS" id="PR00895">
    <property type="entry name" value="PENTAXIN"/>
</dbReference>
<reference evidence="12" key="1">
    <citation type="submission" date="2025-08" db="UniProtKB">
        <authorList>
            <consortium name="Ensembl"/>
        </authorList>
    </citation>
    <scope>IDENTIFICATION</scope>
</reference>
<keyword evidence="7" id="KW-1015">Disulfide bond</keyword>
<dbReference type="InterPro" id="IPR051005">
    <property type="entry name" value="Pentraxin_domain"/>
</dbReference>